<evidence type="ECO:0000259" key="9">
    <source>
        <dbReference type="PROSITE" id="PS50262"/>
    </source>
</evidence>
<dbReference type="InterPro" id="IPR053985">
    <property type="entry name" value="GPR128_GAIN_subdom_A"/>
</dbReference>
<feature type="transmembrane region" description="Helical" evidence="6">
    <location>
        <begin position="689"/>
        <end position="708"/>
    </location>
</feature>
<name>A0ABP0G4D5_CLALP</name>
<dbReference type="InterPro" id="IPR053066">
    <property type="entry name" value="ADGR_G7"/>
</dbReference>
<dbReference type="EMBL" id="CAWYQH010000102">
    <property type="protein sequence ID" value="CAK8686692.1"/>
    <property type="molecule type" value="Genomic_DNA"/>
</dbReference>
<organism evidence="10 11">
    <name type="scientific">Clavelina lepadiformis</name>
    <name type="common">Light-bulb sea squirt</name>
    <name type="synonym">Ascidia lepadiformis</name>
    <dbReference type="NCBI Taxonomy" id="159417"/>
    <lineage>
        <taxon>Eukaryota</taxon>
        <taxon>Metazoa</taxon>
        <taxon>Chordata</taxon>
        <taxon>Tunicata</taxon>
        <taxon>Ascidiacea</taxon>
        <taxon>Aplousobranchia</taxon>
        <taxon>Clavelinidae</taxon>
        <taxon>Clavelina</taxon>
    </lineage>
</organism>
<feature type="domain" description="G-protein coupled receptors family 2 profile 2" evidence="8">
    <location>
        <begin position="652"/>
        <end position="910"/>
    </location>
</feature>
<dbReference type="PROSITE" id="PS50262">
    <property type="entry name" value="G_PROTEIN_RECEP_F1_2"/>
    <property type="match status" value="1"/>
</dbReference>
<dbReference type="Proteomes" id="UP001642483">
    <property type="component" value="Unassembled WGS sequence"/>
</dbReference>
<comment type="caution">
    <text evidence="10">The sequence shown here is derived from an EMBL/GenBank/DDBJ whole genome shotgun (WGS) entry which is preliminary data.</text>
</comment>
<proteinExistence type="predicted"/>
<protein>
    <submittedName>
        <fullName evidence="10">Uncharacterized protein</fullName>
    </submittedName>
</protein>
<keyword evidence="4 6" id="KW-0472">Membrane</keyword>
<dbReference type="PANTHER" id="PTHR47767:SF1">
    <property type="entry name" value="ADHESION G PROTEIN-COUPLED RECEPTOR G7"/>
    <property type="match status" value="1"/>
</dbReference>
<dbReference type="Pfam" id="PF00002">
    <property type="entry name" value="7tm_2"/>
    <property type="match status" value="1"/>
</dbReference>
<feature type="transmembrane region" description="Helical" evidence="6">
    <location>
        <begin position="654"/>
        <end position="677"/>
    </location>
</feature>
<evidence type="ECO:0000256" key="1">
    <source>
        <dbReference type="ARBA" id="ARBA00004141"/>
    </source>
</evidence>
<evidence type="ECO:0000256" key="5">
    <source>
        <dbReference type="ARBA" id="ARBA00023157"/>
    </source>
</evidence>
<evidence type="ECO:0000259" key="7">
    <source>
        <dbReference type="PROSITE" id="PS50221"/>
    </source>
</evidence>
<evidence type="ECO:0000256" key="3">
    <source>
        <dbReference type="ARBA" id="ARBA00022989"/>
    </source>
</evidence>
<feature type="transmembrane region" description="Helical" evidence="6">
    <location>
        <begin position="885"/>
        <end position="908"/>
    </location>
</feature>
<dbReference type="PROSITE" id="PS50261">
    <property type="entry name" value="G_PROTEIN_RECEP_F2_4"/>
    <property type="match status" value="1"/>
</dbReference>
<dbReference type="PANTHER" id="PTHR47767">
    <property type="entry name" value="ADHESION G PROTEIN-COUPLED RECEPTOR G7"/>
    <property type="match status" value="1"/>
</dbReference>
<reference evidence="10 11" key="1">
    <citation type="submission" date="2024-02" db="EMBL/GenBank/DDBJ databases">
        <authorList>
            <person name="Daric V."/>
            <person name="Darras S."/>
        </authorList>
    </citation>
    <scope>NUCLEOTIDE SEQUENCE [LARGE SCALE GENOMIC DNA]</scope>
</reference>
<dbReference type="PROSITE" id="PS50221">
    <property type="entry name" value="GAIN_B"/>
    <property type="match status" value="1"/>
</dbReference>
<dbReference type="InterPro" id="IPR000203">
    <property type="entry name" value="GPS"/>
</dbReference>
<keyword evidence="11" id="KW-1185">Reference proteome</keyword>
<feature type="domain" description="GAIN-B" evidence="7">
    <location>
        <begin position="493"/>
        <end position="648"/>
    </location>
</feature>
<keyword evidence="3 6" id="KW-1133">Transmembrane helix</keyword>
<dbReference type="PRINTS" id="PR00249">
    <property type="entry name" value="GPCRSECRETIN"/>
</dbReference>
<comment type="subcellular location">
    <subcellularLocation>
        <location evidence="1">Membrane</location>
        <topology evidence="1">Multi-pass membrane protein</topology>
    </subcellularLocation>
</comment>
<dbReference type="InterPro" id="IPR000832">
    <property type="entry name" value="GPCR_2_secretin-like"/>
</dbReference>
<keyword evidence="2 6" id="KW-0812">Transmembrane</keyword>
<sequence>MISLQPDLKGCCFLIVLLAQSSVQNSGLATAITNTTSYMITNSEIVNCSITSTTSHEITTADLSFYDILMEETSSLKMNSQDASTELTTVYVITLNETTASTVPVSYDDLFVNLTTPDTTTQIHTTVNSTSAAYNTEPSVSEDLTTDFTTLNTTTQEYTTVISTSAGQNTANLTTFTATSETNLTATVSSDIDIPTYNTESTTSENSTTDLTTISSIIVNTTTVGATSELGNLTTFITFSTQATLTEPCDQSCDGCAGCDYNNISECDCECIVGYQPTTDGKCDPVFCPQSTMMYSNDSYLINVTFPQTQSGFRNSSAEKCPINTSNSGKPYGTRSCSVNGTWNQPKWLSSCNTTAENYINAIFNSTMEQQEAADNLEILTSSPNSLTSNEISLTVEALNNVVNVGTLNAEISSAVVATIGNLLSVSEEDLQQSGQAVSLMQTLDSVGEKVELNDGEMFQEINPAVAVVVVQLTSAEAQGNIGYQFASLPIPKELGLRSDQLSLFFDAPSLTTSSYIQVPPNALQTTLENRVSFYAFPDDKLFQATDTSNMYSGDEFVASEVILSATVVNATAPVVNLDEPVVMQFFLNSTITSNITLEGKCVFWNETGNGFWSNKGLVSQNISNEFAECRFNHLTNFATLFSTIPVDTPGLDLVTIIGSSISIFSLVLLVATFTFVKKMRTQGKFRSAFLLVNLGMALLILNISLIISEAPSFPAPSTGCTAIAVIIHFSLLSSLAWMMVEGVNIYIVVVHTMYARIYITNRRVIIPSLLWGWLMPAIFAAIVAGVDINNYTRNDSECWLSVDVEIYLIVIPAAVILGVNLFFYIAIVARVVCCRRNLTASQNRRSDTRKNVLFSITLFITLGGTWLIAFPISAIQHADENVSIVFAYIFSVLTALQGFFLFLLYVVRQYFTKDLFKVVARLSFSKSRTTFSNLNTTMRSYQIPRPDVVLERSTATES</sequence>
<gene>
    <name evidence="10" type="ORF">CVLEPA_LOCUS18619</name>
</gene>
<feature type="transmembrane region" description="Helical" evidence="6">
    <location>
        <begin position="853"/>
        <end position="873"/>
    </location>
</feature>
<feature type="domain" description="G-protein coupled receptors family 1 profile" evidence="9">
    <location>
        <begin position="666"/>
        <end position="906"/>
    </location>
</feature>
<evidence type="ECO:0000256" key="6">
    <source>
        <dbReference type="SAM" id="Phobius"/>
    </source>
</evidence>
<dbReference type="Gene3D" id="2.60.220.50">
    <property type="match status" value="1"/>
</dbReference>
<dbReference type="InterPro" id="IPR046338">
    <property type="entry name" value="GAIN_dom_sf"/>
</dbReference>
<accession>A0ABP0G4D5</accession>
<feature type="transmembrane region" description="Helical" evidence="6">
    <location>
        <begin position="728"/>
        <end position="753"/>
    </location>
</feature>
<evidence type="ECO:0000259" key="8">
    <source>
        <dbReference type="PROSITE" id="PS50261"/>
    </source>
</evidence>
<dbReference type="Pfam" id="PF22259">
    <property type="entry name" value="GPR128_GAIN_subdomA"/>
    <property type="match status" value="1"/>
</dbReference>
<dbReference type="InterPro" id="IPR057244">
    <property type="entry name" value="GAIN_B"/>
</dbReference>
<evidence type="ECO:0000313" key="10">
    <source>
        <dbReference type="EMBL" id="CAK8686692.1"/>
    </source>
</evidence>
<keyword evidence="5" id="KW-1015">Disulfide bond</keyword>
<dbReference type="SUPFAM" id="SSF81321">
    <property type="entry name" value="Family A G protein-coupled receptor-like"/>
    <property type="match status" value="1"/>
</dbReference>
<dbReference type="InterPro" id="IPR017452">
    <property type="entry name" value="GPCR_Rhodpsn_7TM"/>
</dbReference>
<feature type="transmembrane region" description="Helical" evidence="6">
    <location>
        <begin position="807"/>
        <end position="833"/>
    </location>
</feature>
<evidence type="ECO:0000313" key="11">
    <source>
        <dbReference type="Proteomes" id="UP001642483"/>
    </source>
</evidence>
<evidence type="ECO:0000256" key="2">
    <source>
        <dbReference type="ARBA" id="ARBA00022692"/>
    </source>
</evidence>
<dbReference type="Gene3D" id="1.20.1070.10">
    <property type="entry name" value="Rhodopsin 7-helix transmembrane proteins"/>
    <property type="match status" value="1"/>
</dbReference>
<dbReference type="InterPro" id="IPR017981">
    <property type="entry name" value="GPCR_2-like_7TM"/>
</dbReference>
<feature type="transmembrane region" description="Helical" evidence="6">
    <location>
        <begin position="765"/>
        <end position="787"/>
    </location>
</feature>
<dbReference type="Pfam" id="PF01825">
    <property type="entry name" value="GPS"/>
    <property type="match status" value="1"/>
</dbReference>
<evidence type="ECO:0000256" key="4">
    <source>
        <dbReference type="ARBA" id="ARBA00023136"/>
    </source>
</evidence>